<sequence length="102" mass="11040">MSKMSEMEATIRELRDIASSINDIANWLTGAFSGSEEAAPAPEPEKALTLEEVRAILAEKSRDGFTAQIRDLLLKYGAKKLSEIDPVSYKALVADAEVLGNA</sequence>
<organism evidence="1">
    <name type="scientific">Siphoviridae sp. ctMM521</name>
    <dbReference type="NCBI Taxonomy" id="2826259"/>
    <lineage>
        <taxon>Viruses</taxon>
        <taxon>Duplodnaviria</taxon>
        <taxon>Heunggongvirae</taxon>
        <taxon>Uroviricota</taxon>
        <taxon>Caudoviricetes</taxon>
    </lineage>
</organism>
<protein>
    <recommendedName>
        <fullName evidence="2">DNA ligase</fullName>
    </recommendedName>
</protein>
<evidence type="ECO:0008006" key="2">
    <source>
        <dbReference type="Google" id="ProtNLM"/>
    </source>
</evidence>
<reference evidence="1" key="1">
    <citation type="journal article" date="2021" name="Proc. Natl. Acad. Sci. U.S.A.">
        <title>A Catalog of Tens of Thousands of Viruses from Human Metagenomes Reveals Hidden Associations with Chronic Diseases.</title>
        <authorList>
            <person name="Tisza M.J."/>
            <person name="Buck C.B."/>
        </authorList>
    </citation>
    <scope>NUCLEOTIDE SEQUENCE</scope>
    <source>
        <strain evidence="1">CtMM521</strain>
    </source>
</reference>
<proteinExistence type="predicted"/>
<dbReference type="EMBL" id="BK014922">
    <property type="protein sequence ID" value="DAD82614.1"/>
    <property type="molecule type" value="Genomic_DNA"/>
</dbReference>
<evidence type="ECO:0000313" key="1">
    <source>
        <dbReference type="EMBL" id="DAD82614.1"/>
    </source>
</evidence>
<name>A0A8S5MK86_9CAUD</name>
<accession>A0A8S5MK86</accession>